<keyword evidence="5 7" id="KW-1133">Transmembrane helix</keyword>
<evidence type="ECO:0000256" key="6">
    <source>
        <dbReference type="ARBA" id="ARBA00023136"/>
    </source>
</evidence>
<evidence type="ECO:0000313" key="9">
    <source>
        <dbReference type="EMBL" id="MFC4954901.1"/>
    </source>
</evidence>
<comment type="caution">
    <text evidence="9">The sequence shown here is derived from an EMBL/GenBank/DDBJ whole genome shotgun (WGS) entry which is preliminary data.</text>
</comment>
<dbReference type="CDD" id="cd06173">
    <property type="entry name" value="MFS_MefA_like"/>
    <property type="match status" value="1"/>
</dbReference>
<gene>
    <name evidence="9" type="ORF">ACFPFX_01125</name>
</gene>
<organism evidence="9 10">
    <name type="scientific">Streptomyces mauvecolor</name>
    <dbReference type="NCBI Taxonomy" id="58345"/>
    <lineage>
        <taxon>Bacteria</taxon>
        <taxon>Bacillati</taxon>
        <taxon>Actinomycetota</taxon>
        <taxon>Actinomycetes</taxon>
        <taxon>Kitasatosporales</taxon>
        <taxon>Streptomycetaceae</taxon>
        <taxon>Streptomyces</taxon>
    </lineage>
</organism>
<accession>A0ABV9UGM1</accession>
<evidence type="ECO:0000256" key="3">
    <source>
        <dbReference type="ARBA" id="ARBA00022475"/>
    </source>
</evidence>
<evidence type="ECO:0000313" key="10">
    <source>
        <dbReference type="Proteomes" id="UP001595834"/>
    </source>
</evidence>
<keyword evidence="4 7" id="KW-0812">Transmembrane</keyword>
<feature type="transmembrane region" description="Helical" evidence="7">
    <location>
        <begin position="329"/>
        <end position="351"/>
    </location>
</feature>
<dbReference type="InterPro" id="IPR020846">
    <property type="entry name" value="MFS_dom"/>
</dbReference>
<dbReference type="InterPro" id="IPR010290">
    <property type="entry name" value="TM_effector"/>
</dbReference>
<evidence type="ECO:0000256" key="7">
    <source>
        <dbReference type="SAM" id="Phobius"/>
    </source>
</evidence>
<feature type="transmembrane region" description="Helical" evidence="7">
    <location>
        <begin position="391"/>
        <end position="414"/>
    </location>
</feature>
<dbReference type="Pfam" id="PF05977">
    <property type="entry name" value="MFS_3"/>
    <property type="match status" value="1"/>
</dbReference>
<feature type="transmembrane region" description="Helical" evidence="7">
    <location>
        <begin position="303"/>
        <end position="323"/>
    </location>
</feature>
<feature type="transmembrane region" description="Helical" evidence="7">
    <location>
        <begin position="56"/>
        <end position="85"/>
    </location>
</feature>
<dbReference type="SUPFAM" id="SSF103473">
    <property type="entry name" value="MFS general substrate transporter"/>
    <property type="match status" value="1"/>
</dbReference>
<keyword evidence="10" id="KW-1185">Reference proteome</keyword>
<dbReference type="RefSeq" id="WP_344372600.1">
    <property type="nucleotide sequence ID" value="NZ_BAAASQ010000005.1"/>
</dbReference>
<evidence type="ECO:0000256" key="1">
    <source>
        <dbReference type="ARBA" id="ARBA00004651"/>
    </source>
</evidence>
<evidence type="ECO:0000256" key="4">
    <source>
        <dbReference type="ARBA" id="ARBA00022692"/>
    </source>
</evidence>
<dbReference type="InterPro" id="IPR036259">
    <property type="entry name" value="MFS_trans_sf"/>
</dbReference>
<feature type="transmembrane region" description="Helical" evidence="7">
    <location>
        <begin position="241"/>
        <end position="264"/>
    </location>
</feature>
<protein>
    <submittedName>
        <fullName evidence="9">MFS transporter</fullName>
    </submittedName>
</protein>
<dbReference type="PANTHER" id="PTHR23513:SF11">
    <property type="entry name" value="STAPHYLOFERRIN A TRANSPORTER"/>
    <property type="match status" value="1"/>
</dbReference>
<keyword evidence="2" id="KW-0813">Transport</keyword>
<feature type="domain" description="Major facilitator superfamily (MFS) profile" evidence="8">
    <location>
        <begin position="24"/>
        <end position="417"/>
    </location>
</feature>
<dbReference type="Proteomes" id="UP001595834">
    <property type="component" value="Unassembled WGS sequence"/>
</dbReference>
<evidence type="ECO:0000259" key="8">
    <source>
        <dbReference type="PROSITE" id="PS50850"/>
    </source>
</evidence>
<evidence type="ECO:0000256" key="5">
    <source>
        <dbReference type="ARBA" id="ARBA00022989"/>
    </source>
</evidence>
<feature type="transmembrane region" description="Helical" evidence="7">
    <location>
        <begin position="276"/>
        <end position="296"/>
    </location>
</feature>
<feature type="transmembrane region" description="Helical" evidence="7">
    <location>
        <begin position="97"/>
        <end position="118"/>
    </location>
</feature>
<dbReference type="PANTHER" id="PTHR23513">
    <property type="entry name" value="INTEGRAL MEMBRANE EFFLUX PROTEIN-RELATED"/>
    <property type="match status" value="1"/>
</dbReference>
<dbReference type="EMBL" id="JBHSIZ010000002">
    <property type="protein sequence ID" value="MFC4954901.1"/>
    <property type="molecule type" value="Genomic_DNA"/>
</dbReference>
<comment type="subcellular location">
    <subcellularLocation>
        <location evidence="1">Cell membrane</location>
        <topology evidence="1">Multi-pass membrane protein</topology>
    </subcellularLocation>
</comment>
<keyword evidence="3" id="KW-1003">Cell membrane</keyword>
<dbReference type="Gene3D" id="1.20.1250.20">
    <property type="entry name" value="MFS general substrate transporter like domains"/>
    <property type="match status" value="1"/>
</dbReference>
<sequence length="445" mass="46867">MSTGPGSPSAPAPTPTYNKRGGGTFSSLAVRNYRLFFSGAIVSNIGTWMARITQDWLVLTITGSSVAVGITTAMQFLPMLLFGLYGGVIADRFAKRNILFVTQAAMGLGGLFLAVMTLSGHVQVWHVYLTAFFTGLVTVVDNPTRQSFVSEMVGPDRVRNAVSLNSANFQSARLVGPAVAGAVMAAVGPGWAFLANGLSFTAPLIMLTLMRTKELQPTRLAPRGKGQLKEGLAYVSERPELIWPIVLVGFVGTFGFNFPIWLSAFASDVFHGDSGMYGLFNSLMAIGSLIGALLAARRSSTRLRMLALAAGLFAVLELVAAGAPDLGVFMALLIPVGILGLTVNVTANASVQMATDPEMRGRVMSLFMMVFTGGTPLGGPLFGWLTDVYGVRVSLALGGLICGAAAIGVGLMLARAANLRLKVDVRPGHRHLAFVPRNPALVTAA</sequence>
<feature type="transmembrane region" description="Helical" evidence="7">
    <location>
        <begin position="363"/>
        <end position="385"/>
    </location>
</feature>
<name>A0ABV9UGM1_9ACTN</name>
<proteinExistence type="predicted"/>
<feature type="transmembrane region" description="Helical" evidence="7">
    <location>
        <begin position="33"/>
        <end position="50"/>
    </location>
</feature>
<evidence type="ECO:0000256" key="2">
    <source>
        <dbReference type="ARBA" id="ARBA00022448"/>
    </source>
</evidence>
<keyword evidence="6 7" id="KW-0472">Membrane</keyword>
<dbReference type="PROSITE" id="PS50850">
    <property type="entry name" value="MFS"/>
    <property type="match status" value="1"/>
</dbReference>
<reference evidence="10" key="1">
    <citation type="journal article" date="2019" name="Int. J. Syst. Evol. Microbiol.">
        <title>The Global Catalogue of Microorganisms (GCM) 10K type strain sequencing project: providing services to taxonomists for standard genome sequencing and annotation.</title>
        <authorList>
            <consortium name="The Broad Institute Genomics Platform"/>
            <consortium name="The Broad Institute Genome Sequencing Center for Infectious Disease"/>
            <person name="Wu L."/>
            <person name="Ma J."/>
        </authorList>
    </citation>
    <scope>NUCLEOTIDE SEQUENCE [LARGE SCALE GENOMIC DNA]</scope>
    <source>
        <strain evidence="10">CCM 7224</strain>
    </source>
</reference>